<dbReference type="EMBL" id="JARXHW010000136">
    <property type="protein sequence ID" value="MDQ8209735.1"/>
    <property type="molecule type" value="Genomic_DNA"/>
</dbReference>
<dbReference type="RefSeq" id="WP_308952653.1">
    <property type="nucleotide sequence ID" value="NZ_JARXHW010000136.1"/>
</dbReference>
<keyword evidence="1" id="KW-0472">Membrane</keyword>
<feature type="transmembrane region" description="Helical" evidence="1">
    <location>
        <begin position="35"/>
        <end position="55"/>
    </location>
</feature>
<evidence type="ECO:0000313" key="2">
    <source>
        <dbReference type="EMBL" id="MDQ8209735.1"/>
    </source>
</evidence>
<feature type="transmembrane region" description="Helical" evidence="1">
    <location>
        <begin position="84"/>
        <end position="103"/>
    </location>
</feature>
<organism evidence="2 3">
    <name type="scientific">Thalassobacterium maritimum</name>
    <dbReference type="NCBI Taxonomy" id="3041265"/>
    <lineage>
        <taxon>Bacteria</taxon>
        <taxon>Pseudomonadati</taxon>
        <taxon>Verrucomicrobiota</taxon>
        <taxon>Opitutia</taxon>
        <taxon>Puniceicoccales</taxon>
        <taxon>Coraliomargaritaceae</taxon>
        <taxon>Thalassobacterium</taxon>
    </lineage>
</organism>
<gene>
    <name evidence="2" type="ORF">QEH52_19610</name>
</gene>
<name>A0ABU1B2C1_9BACT</name>
<keyword evidence="1" id="KW-1133">Transmembrane helix</keyword>
<evidence type="ECO:0000256" key="1">
    <source>
        <dbReference type="SAM" id="Phobius"/>
    </source>
</evidence>
<keyword evidence="1" id="KW-0812">Transmembrane</keyword>
<reference evidence="2 3" key="1">
    <citation type="submission" date="2023-04" db="EMBL/GenBank/DDBJ databases">
        <title>A novel bacteria isolated from coastal sediment.</title>
        <authorList>
            <person name="Liu X.-J."/>
            <person name="Du Z.-J."/>
        </authorList>
    </citation>
    <scope>NUCLEOTIDE SEQUENCE [LARGE SCALE GENOMIC DNA]</scope>
    <source>
        <strain evidence="2 3">SDUM461003</strain>
    </source>
</reference>
<proteinExistence type="predicted"/>
<keyword evidence="3" id="KW-1185">Reference proteome</keyword>
<dbReference type="Gene3D" id="2.40.50.140">
    <property type="entry name" value="Nucleic acid-binding proteins"/>
    <property type="match status" value="1"/>
</dbReference>
<comment type="caution">
    <text evidence="2">The sequence shown here is derived from an EMBL/GenBank/DDBJ whole genome shotgun (WGS) entry which is preliminary data.</text>
</comment>
<sequence length="180" mass="20877">MNEVLTGLSAYSITMLLLWLFTRKDKKVEKNWKKPFGIFIRMAALFALLHLFLVTLPFETWQSYSVIICAIAFSFLWQLYDFDLIAVLIIFWLIYQWAFWFPVKDEVILHWEPKQKKKSELEGLPKYGVASTDLKPIGRITIEGKEHTAISTLGFVSSGERVLIEGSNGIELRVRKETIS</sequence>
<feature type="transmembrane region" description="Helical" evidence="1">
    <location>
        <begin position="61"/>
        <end position="77"/>
    </location>
</feature>
<dbReference type="InterPro" id="IPR012340">
    <property type="entry name" value="NA-bd_OB-fold"/>
</dbReference>
<protein>
    <submittedName>
        <fullName evidence="2">NfeD family protein</fullName>
    </submittedName>
</protein>
<dbReference type="Proteomes" id="UP001225316">
    <property type="component" value="Unassembled WGS sequence"/>
</dbReference>
<evidence type="ECO:0000313" key="3">
    <source>
        <dbReference type="Proteomes" id="UP001225316"/>
    </source>
</evidence>
<feature type="transmembrane region" description="Helical" evidence="1">
    <location>
        <begin position="6"/>
        <end position="23"/>
    </location>
</feature>
<accession>A0ABU1B2C1</accession>